<feature type="signal peptide" evidence="6">
    <location>
        <begin position="1"/>
        <end position="25"/>
    </location>
</feature>
<gene>
    <name evidence="8" type="ORF">BE21_07995</name>
</gene>
<evidence type="ECO:0000313" key="8">
    <source>
        <dbReference type="EMBL" id="KYG11304.1"/>
    </source>
</evidence>
<dbReference type="PROSITE" id="PS01068">
    <property type="entry name" value="OMPA_1"/>
    <property type="match status" value="1"/>
</dbReference>
<dbReference type="GO" id="GO:0005509">
    <property type="term" value="F:calcium ion binding"/>
    <property type="evidence" value="ECO:0007669"/>
    <property type="project" value="InterPro"/>
</dbReference>
<dbReference type="InterPro" id="IPR036737">
    <property type="entry name" value="OmpA-like_sf"/>
</dbReference>
<dbReference type="InterPro" id="IPR006690">
    <property type="entry name" value="OMPA-like_CS"/>
</dbReference>
<organism evidence="8 9">
    <name type="scientific">Sorangium cellulosum</name>
    <name type="common">Polyangium cellulosum</name>
    <dbReference type="NCBI Taxonomy" id="56"/>
    <lineage>
        <taxon>Bacteria</taxon>
        <taxon>Pseudomonadati</taxon>
        <taxon>Myxococcota</taxon>
        <taxon>Polyangia</taxon>
        <taxon>Polyangiales</taxon>
        <taxon>Polyangiaceae</taxon>
        <taxon>Sorangium</taxon>
    </lineage>
</organism>
<dbReference type="PANTHER" id="PTHR30329">
    <property type="entry name" value="STATOR ELEMENT OF FLAGELLAR MOTOR COMPLEX"/>
    <property type="match status" value="1"/>
</dbReference>
<dbReference type="SUPFAM" id="SSF103647">
    <property type="entry name" value="TSP type-3 repeat"/>
    <property type="match status" value="1"/>
</dbReference>
<accession>A0A150U3A2</accession>
<dbReference type="Pfam" id="PF13557">
    <property type="entry name" value="Phenol_MetA_deg"/>
    <property type="match status" value="1"/>
</dbReference>
<protein>
    <recommendedName>
        <fullName evidence="7">OmpA-like domain-containing protein</fullName>
    </recommendedName>
</protein>
<dbReference type="Gene3D" id="4.10.1080.10">
    <property type="entry name" value="TSP type-3 repeat"/>
    <property type="match status" value="1"/>
</dbReference>
<proteinExistence type="predicted"/>
<dbReference type="AlphaFoldDB" id="A0A150U3A2"/>
<evidence type="ECO:0000259" key="7">
    <source>
        <dbReference type="PROSITE" id="PS51123"/>
    </source>
</evidence>
<keyword evidence="6" id="KW-0732">Signal</keyword>
<evidence type="ECO:0000256" key="6">
    <source>
        <dbReference type="SAM" id="SignalP"/>
    </source>
</evidence>
<dbReference type="Pfam" id="PF00691">
    <property type="entry name" value="OmpA"/>
    <property type="match status" value="1"/>
</dbReference>
<feature type="domain" description="OmpA-like" evidence="7">
    <location>
        <begin position="372"/>
        <end position="488"/>
    </location>
</feature>
<comment type="caution">
    <text evidence="8">The sequence shown here is derived from an EMBL/GenBank/DDBJ whole genome shotgun (WGS) entry which is preliminary data.</text>
</comment>
<dbReference type="InterPro" id="IPR006665">
    <property type="entry name" value="OmpA-like"/>
</dbReference>
<evidence type="ECO:0000256" key="2">
    <source>
        <dbReference type="ARBA" id="ARBA00023136"/>
    </source>
</evidence>
<keyword evidence="3" id="KW-0998">Cell outer membrane</keyword>
<reference evidence="8 9" key="1">
    <citation type="submission" date="2014-02" db="EMBL/GenBank/DDBJ databases">
        <title>The small core and large imbalanced accessory genome model reveals a collaborative survival strategy of Sorangium cellulosum strains in nature.</title>
        <authorList>
            <person name="Han K."/>
            <person name="Peng R."/>
            <person name="Blom J."/>
            <person name="Li Y.-Z."/>
        </authorList>
    </citation>
    <scope>NUCLEOTIDE SEQUENCE [LARGE SCALE GENOMIC DNA]</scope>
    <source>
        <strain evidence="8 9">So0007-03</strain>
    </source>
</reference>
<dbReference type="InterPro" id="IPR028974">
    <property type="entry name" value="TSP_type-3_rpt"/>
</dbReference>
<dbReference type="InterPro" id="IPR025737">
    <property type="entry name" value="FApF"/>
</dbReference>
<evidence type="ECO:0000256" key="1">
    <source>
        <dbReference type="ARBA" id="ARBA00004442"/>
    </source>
</evidence>
<feature type="chain" id="PRO_5007570132" description="OmpA-like domain-containing protein" evidence="6">
    <location>
        <begin position="26"/>
        <end position="488"/>
    </location>
</feature>
<dbReference type="PRINTS" id="PR01023">
    <property type="entry name" value="NAFLGMOTY"/>
</dbReference>
<feature type="compositionally biased region" description="Acidic residues" evidence="5">
    <location>
        <begin position="318"/>
        <end position="348"/>
    </location>
</feature>
<dbReference type="PRINTS" id="PR01021">
    <property type="entry name" value="OMPADOMAIN"/>
</dbReference>
<evidence type="ECO:0000313" key="9">
    <source>
        <dbReference type="Proteomes" id="UP000075502"/>
    </source>
</evidence>
<keyword evidence="2 4" id="KW-0472">Membrane</keyword>
<evidence type="ECO:0000256" key="5">
    <source>
        <dbReference type="SAM" id="MobiDB-lite"/>
    </source>
</evidence>
<dbReference type="InterPro" id="IPR050330">
    <property type="entry name" value="Bact_OuterMem_StrucFunc"/>
</dbReference>
<evidence type="ECO:0000256" key="3">
    <source>
        <dbReference type="ARBA" id="ARBA00023237"/>
    </source>
</evidence>
<dbReference type="Gene3D" id="3.30.1330.60">
    <property type="entry name" value="OmpA-like domain"/>
    <property type="match status" value="1"/>
</dbReference>
<dbReference type="GO" id="GO:0009279">
    <property type="term" value="C:cell outer membrane"/>
    <property type="evidence" value="ECO:0007669"/>
    <property type="project" value="UniProtKB-SubCell"/>
</dbReference>
<dbReference type="Proteomes" id="UP000075502">
    <property type="component" value="Unassembled WGS sequence"/>
</dbReference>
<feature type="region of interest" description="Disordered" evidence="5">
    <location>
        <begin position="295"/>
        <end position="373"/>
    </location>
</feature>
<dbReference type="SUPFAM" id="SSF103088">
    <property type="entry name" value="OmpA-like"/>
    <property type="match status" value="1"/>
</dbReference>
<dbReference type="InterPro" id="IPR006664">
    <property type="entry name" value="OMP_bac"/>
</dbReference>
<evidence type="ECO:0000256" key="4">
    <source>
        <dbReference type="PROSITE-ProRule" id="PRU00473"/>
    </source>
</evidence>
<dbReference type="CDD" id="cd07185">
    <property type="entry name" value="OmpA_C-like"/>
    <property type="match status" value="1"/>
</dbReference>
<sequence length="488" mass="52804">MRARTTAATACSIVTILAAATSASAQETNIDVERFKPAVTHDAFVVTEGSGVREPADPWEFGLLLNYAHNPLIFATGDRDVRTQIVSGRLGADLMASVTIAEPFALGLDIPFFLFQSGEGSPSFAGLGDIRLVPKLRILDDRDSIGLGLVAELRVPTHTGDFAGGARNVVFWPRIILDHRFAPGLRFGVNAGVAIREGTTYRNVEAGSELTYAAALGYRFGGIDGKVEIGAEANGGIGFTADDLKEEETPLEALGYVKINPSEEWEIVAGPGIGALAGYGVPLFRVFAGVKYTPTSHDRDHDGVDDERDQCPDVPEDRDGDYDSDGCPEEDADDDQDGVPNADDECPDEKETINGVEDDDGCPDKGDPRVTYEQGEFVMRDTIRFRTGSAELEPESYKTLDQVALVLKANPEIEHVRVEGHTDETGTRELNQELSQQRADTVRKYLIQKGVSPGRLTAEGYGSDRPVAEGDDPASLAKNRRVEFVIEE</sequence>
<dbReference type="PANTHER" id="PTHR30329:SF21">
    <property type="entry name" value="LIPOPROTEIN YIAD-RELATED"/>
    <property type="match status" value="1"/>
</dbReference>
<feature type="region of interest" description="Disordered" evidence="5">
    <location>
        <begin position="455"/>
        <end position="474"/>
    </location>
</feature>
<dbReference type="EMBL" id="JEME01000065">
    <property type="protein sequence ID" value="KYG11304.1"/>
    <property type="molecule type" value="Genomic_DNA"/>
</dbReference>
<name>A0A150U3A2_SORCE</name>
<comment type="subcellular location">
    <subcellularLocation>
        <location evidence="1">Cell outer membrane</location>
    </subcellularLocation>
</comment>
<dbReference type="PROSITE" id="PS51123">
    <property type="entry name" value="OMPA_2"/>
    <property type="match status" value="1"/>
</dbReference>